<feature type="transmembrane region" description="Helical" evidence="1">
    <location>
        <begin position="129"/>
        <end position="150"/>
    </location>
</feature>
<keyword evidence="1" id="KW-0472">Membrane</keyword>
<protein>
    <recommendedName>
        <fullName evidence="4">Zinc finger GRF-type domain-containing protein</fullName>
    </recommendedName>
</protein>
<accession>A0AAV0CZR2</accession>
<evidence type="ECO:0000313" key="3">
    <source>
        <dbReference type="Proteomes" id="UP001152523"/>
    </source>
</evidence>
<organism evidence="2 3">
    <name type="scientific">Cuscuta epithymum</name>
    <dbReference type="NCBI Taxonomy" id="186058"/>
    <lineage>
        <taxon>Eukaryota</taxon>
        <taxon>Viridiplantae</taxon>
        <taxon>Streptophyta</taxon>
        <taxon>Embryophyta</taxon>
        <taxon>Tracheophyta</taxon>
        <taxon>Spermatophyta</taxon>
        <taxon>Magnoliopsida</taxon>
        <taxon>eudicotyledons</taxon>
        <taxon>Gunneridae</taxon>
        <taxon>Pentapetalae</taxon>
        <taxon>asterids</taxon>
        <taxon>lamiids</taxon>
        <taxon>Solanales</taxon>
        <taxon>Convolvulaceae</taxon>
        <taxon>Cuscuteae</taxon>
        <taxon>Cuscuta</taxon>
        <taxon>Cuscuta subgen. Cuscuta</taxon>
    </lineage>
</organism>
<name>A0AAV0CZR2_9ASTE</name>
<evidence type="ECO:0000256" key="1">
    <source>
        <dbReference type="SAM" id="Phobius"/>
    </source>
</evidence>
<keyword evidence="1" id="KW-0812">Transmembrane</keyword>
<dbReference type="AlphaFoldDB" id="A0AAV0CZR2"/>
<dbReference type="EMBL" id="CAMAPF010000056">
    <property type="protein sequence ID" value="CAH9086384.1"/>
    <property type="molecule type" value="Genomic_DNA"/>
</dbReference>
<evidence type="ECO:0000313" key="2">
    <source>
        <dbReference type="EMBL" id="CAH9086384.1"/>
    </source>
</evidence>
<gene>
    <name evidence="2" type="ORF">CEPIT_LOCUS9776</name>
</gene>
<keyword evidence="1" id="KW-1133">Transmembrane helix</keyword>
<comment type="caution">
    <text evidence="2">The sequence shown here is derived from an EMBL/GenBank/DDBJ whole genome shotgun (WGS) entry which is preliminary data.</text>
</comment>
<evidence type="ECO:0008006" key="4">
    <source>
        <dbReference type="Google" id="ProtNLM"/>
    </source>
</evidence>
<proteinExistence type="predicted"/>
<reference evidence="2" key="1">
    <citation type="submission" date="2022-07" db="EMBL/GenBank/DDBJ databases">
        <authorList>
            <person name="Macas J."/>
            <person name="Novak P."/>
            <person name="Neumann P."/>
        </authorList>
    </citation>
    <scope>NUCLEOTIDE SEQUENCE</scope>
</reference>
<dbReference type="Proteomes" id="UP001152523">
    <property type="component" value="Unassembled WGS sequence"/>
</dbReference>
<sequence>MSSASSSNASKGRSFRLDYEPSLYCYCGLKAPLCVGRESGRMFYGCQNWKVRACGYFLWKDGLQTPVAVNAEKRNEITDEAKAMISRLADQLSAMQGQIEGLRRVIESEAKDRDGLRRVLESEAKEAKLFRMLFGFAVIAVLAFAALAYVNAITT</sequence>
<keyword evidence="3" id="KW-1185">Reference proteome</keyword>